<evidence type="ECO:0000256" key="2">
    <source>
        <dbReference type="SAM" id="MobiDB-lite"/>
    </source>
</evidence>
<dbReference type="OrthoDB" id="9795421at2"/>
<keyword evidence="3" id="KW-0732">Signal</keyword>
<dbReference type="PANTHER" id="PTHR21666:SF263">
    <property type="entry name" value="MUREIN HYDROLASE ACTIVATOR NLPD"/>
    <property type="match status" value="1"/>
</dbReference>
<dbReference type="InterPro" id="IPR050570">
    <property type="entry name" value="Cell_wall_metabolism_enzyme"/>
</dbReference>
<dbReference type="CDD" id="cd12797">
    <property type="entry name" value="M23_peptidase"/>
    <property type="match status" value="1"/>
</dbReference>
<evidence type="ECO:0000259" key="4">
    <source>
        <dbReference type="PROSITE" id="PS51782"/>
    </source>
</evidence>
<gene>
    <name evidence="5" type="ORF">GHC57_03460</name>
</gene>
<dbReference type="InterPro" id="IPR016047">
    <property type="entry name" value="M23ase_b-sheet_dom"/>
</dbReference>
<dbReference type="InterPro" id="IPR036779">
    <property type="entry name" value="LysM_dom_sf"/>
</dbReference>
<feature type="chain" id="PRO_5030795604" evidence="3">
    <location>
        <begin position="27"/>
        <end position="375"/>
    </location>
</feature>
<dbReference type="Pfam" id="PF01476">
    <property type="entry name" value="LysM"/>
    <property type="match status" value="2"/>
</dbReference>
<dbReference type="InterPro" id="IPR011055">
    <property type="entry name" value="Dup_hybrid_motif"/>
</dbReference>
<dbReference type="Gene3D" id="3.10.350.10">
    <property type="entry name" value="LysM domain"/>
    <property type="match status" value="2"/>
</dbReference>
<evidence type="ECO:0000256" key="3">
    <source>
        <dbReference type="SAM" id="SignalP"/>
    </source>
</evidence>
<comment type="caution">
    <text evidence="5">The sequence shown here is derived from an EMBL/GenBank/DDBJ whole genome shotgun (WGS) entry which is preliminary data.</text>
</comment>
<name>A0A7X1ZC30_9PROT</name>
<dbReference type="SMART" id="SM00257">
    <property type="entry name" value="LysM"/>
    <property type="match status" value="2"/>
</dbReference>
<feature type="compositionally biased region" description="Pro residues" evidence="2">
    <location>
        <begin position="183"/>
        <end position="204"/>
    </location>
</feature>
<comment type="similarity">
    <text evidence="1">Belongs to the E.coli NlpD/Haemophilus LppB family.</text>
</comment>
<dbReference type="CDD" id="cd00118">
    <property type="entry name" value="LysM"/>
    <property type="match status" value="2"/>
</dbReference>
<evidence type="ECO:0000313" key="5">
    <source>
        <dbReference type="EMBL" id="MQX35568.1"/>
    </source>
</evidence>
<dbReference type="SUPFAM" id="SSF51261">
    <property type="entry name" value="Duplicated hybrid motif"/>
    <property type="match status" value="1"/>
</dbReference>
<reference evidence="5 6" key="1">
    <citation type="submission" date="2019-10" db="EMBL/GenBank/DDBJ databases">
        <title>Draft whole-genome sequence of the purple nonsulfur photosynthetic bacterium Roseospira navarrensis DSM 15114.</title>
        <authorList>
            <person name="Kyndt J.A."/>
            <person name="Meyer T.E."/>
        </authorList>
    </citation>
    <scope>NUCLEOTIDE SEQUENCE [LARGE SCALE GENOMIC DNA]</scope>
    <source>
        <strain evidence="5 6">DSM 15114</strain>
    </source>
</reference>
<dbReference type="EMBL" id="WIVE01000005">
    <property type="protein sequence ID" value="MQX35568.1"/>
    <property type="molecule type" value="Genomic_DNA"/>
</dbReference>
<dbReference type="Proteomes" id="UP000434582">
    <property type="component" value="Unassembled WGS sequence"/>
</dbReference>
<organism evidence="5 6">
    <name type="scientific">Roseospira navarrensis</name>
    <dbReference type="NCBI Taxonomy" id="140058"/>
    <lineage>
        <taxon>Bacteria</taxon>
        <taxon>Pseudomonadati</taxon>
        <taxon>Pseudomonadota</taxon>
        <taxon>Alphaproteobacteria</taxon>
        <taxon>Rhodospirillales</taxon>
        <taxon>Rhodospirillaceae</taxon>
        <taxon>Roseospira</taxon>
    </lineage>
</organism>
<dbReference type="PANTHER" id="PTHR21666">
    <property type="entry name" value="PEPTIDASE-RELATED"/>
    <property type="match status" value="1"/>
</dbReference>
<dbReference type="Pfam" id="PF01551">
    <property type="entry name" value="Peptidase_M23"/>
    <property type="match status" value="1"/>
</dbReference>
<proteinExistence type="inferred from homology"/>
<feature type="compositionally biased region" description="Low complexity" evidence="2">
    <location>
        <begin position="150"/>
        <end position="168"/>
    </location>
</feature>
<feature type="region of interest" description="Disordered" evidence="2">
    <location>
        <begin position="150"/>
        <end position="245"/>
    </location>
</feature>
<protein>
    <submittedName>
        <fullName evidence="5">Peptidoglycan DD-metalloendopeptidase family protein</fullName>
    </submittedName>
</protein>
<accession>A0A7X1ZC30</accession>
<dbReference type="RefSeq" id="WP_153341198.1">
    <property type="nucleotide sequence ID" value="NZ_WIVE01000005.1"/>
</dbReference>
<feature type="domain" description="LysM" evidence="4">
    <location>
        <begin position="54"/>
        <end position="98"/>
    </location>
</feature>
<feature type="compositionally biased region" description="Pro residues" evidence="2">
    <location>
        <begin position="212"/>
        <end position="228"/>
    </location>
</feature>
<feature type="signal peptide" evidence="3">
    <location>
        <begin position="1"/>
        <end position="26"/>
    </location>
</feature>
<dbReference type="PROSITE" id="PS51782">
    <property type="entry name" value="LYSM"/>
    <property type="match status" value="2"/>
</dbReference>
<dbReference type="SUPFAM" id="SSF54106">
    <property type="entry name" value="LysM domain"/>
    <property type="match status" value="2"/>
</dbReference>
<evidence type="ECO:0000256" key="1">
    <source>
        <dbReference type="ARBA" id="ARBA00038420"/>
    </source>
</evidence>
<dbReference type="Gene3D" id="2.70.70.10">
    <property type="entry name" value="Glucose Permease (Domain IIA)"/>
    <property type="match status" value="1"/>
</dbReference>
<dbReference type="AlphaFoldDB" id="A0A7X1ZC30"/>
<dbReference type="InterPro" id="IPR018392">
    <property type="entry name" value="LysM"/>
</dbReference>
<sequence>MTRPGFSSLRVSLAALAAVAAVLAGAACDRGWRETPYPTVDVTPRYQGDPTRARQVTVSAGETVYDVGRRMGVPMRAIIEANRLAPPFQLRPGQELALPAQRVHVVAPDETLYSLSRRYGPSVPAIANANGLAPPYVIRTGESLVIPGTQAAPQTAGTPATAPTTPTTTPAPAPAPAQAAPTPLLPPPDQGTPAPAATPAPAPAPERIQPLAPAPAPAAEPPPAPPMPTAAVARDSIPIPAPPPRAGSRFHWPVEGRVIAGFGPREGGLFNDGINIAVPRGTPIRAADNGVVVYAGNEIQGFGNLVLVRHAENWTTAYAHASRLDVRRGQIVERGQVLALSGRTGSDSGPMLHFEIRRGTKPVDPRDHLTRPAGT</sequence>
<dbReference type="PROSITE" id="PS51257">
    <property type="entry name" value="PROKAR_LIPOPROTEIN"/>
    <property type="match status" value="1"/>
</dbReference>
<feature type="domain" description="LysM" evidence="4">
    <location>
        <begin position="102"/>
        <end position="146"/>
    </location>
</feature>
<dbReference type="GO" id="GO:0004222">
    <property type="term" value="F:metalloendopeptidase activity"/>
    <property type="evidence" value="ECO:0007669"/>
    <property type="project" value="TreeGrafter"/>
</dbReference>
<keyword evidence="6" id="KW-1185">Reference proteome</keyword>
<evidence type="ECO:0000313" key="6">
    <source>
        <dbReference type="Proteomes" id="UP000434582"/>
    </source>
</evidence>